<proteinExistence type="predicted"/>
<organism evidence="2 3">
    <name type="scientific">Nocardiopsis algeriensis</name>
    <dbReference type="NCBI Taxonomy" id="1478215"/>
    <lineage>
        <taxon>Bacteria</taxon>
        <taxon>Bacillati</taxon>
        <taxon>Actinomycetota</taxon>
        <taxon>Actinomycetes</taxon>
        <taxon>Streptosporangiales</taxon>
        <taxon>Nocardiopsidaceae</taxon>
        <taxon>Nocardiopsis</taxon>
    </lineage>
</organism>
<feature type="compositionally biased region" description="Basic residues" evidence="1">
    <location>
        <begin position="29"/>
        <end position="43"/>
    </location>
</feature>
<dbReference type="Gene3D" id="1.10.10.60">
    <property type="entry name" value="Homeodomain-like"/>
    <property type="match status" value="1"/>
</dbReference>
<dbReference type="Proteomes" id="UP000536604">
    <property type="component" value="Unassembled WGS sequence"/>
</dbReference>
<name>A0A841IM38_9ACTN</name>
<dbReference type="EMBL" id="JACHJO010000004">
    <property type="protein sequence ID" value="MBB6119713.1"/>
    <property type="molecule type" value="Genomic_DNA"/>
</dbReference>
<evidence type="ECO:0000313" key="3">
    <source>
        <dbReference type="Proteomes" id="UP000536604"/>
    </source>
</evidence>
<comment type="caution">
    <text evidence="2">The sequence shown here is derived from an EMBL/GenBank/DDBJ whole genome shotgun (WGS) entry which is preliminary data.</text>
</comment>
<evidence type="ECO:0000313" key="2">
    <source>
        <dbReference type="EMBL" id="MBB6119713.1"/>
    </source>
</evidence>
<dbReference type="RefSeq" id="WP_184290044.1">
    <property type="nucleotide sequence ID" value="NZ_JACHJO010000004.1"/>
</dbReference>
<evidence type="ECO:0000256" key="1">
    <source>
        <dbReference type="SAM" id="MobiDB-lite"/>
    </source>
</evidence>
<dbReference type="AlphaFoldDB" id="A0A841IM38"/>
<keyword evidence="3" id="KW-1185">Reference proteome</keyword>
<sequence>MDVEEDRGIGQDLKPPFCKLPAPTAPLPQHKKPTKKPGTAKRLKPPEADELITAYQAGMNVYTLGEHFGITWQTVSAVLKRHCVRTQWNRRSTKRIR</sequence>
<gene>
    <name evidence="2" type="ORF">FHS13_001662</name>
</gene>
<feature type="region of interest" description="Disordered" evidence="1">
    <location>
        <begin position="1"/>
        <end position="46"/>
    </location>
</feature>
<protein>
    <submittedName>
        <fullName evidence="2">Uncharacterized protein</fullName>
    </submittedName>
</protein>
<reference evidence="2 3" key="1">
    <citation type="submission" date="2020-08" db="EMBL/GenBank/DDBJ databases">
        <title>Genomic Encyclopedia of Type Strains, Phase III (KMG-III): the genomes of soil and plant-associated and newly described type strains.</title>
        <authorList>
            <person name="Whitman W."/>
        </authorList>
    </citation>
    <scope>NUCLEOTIDE SEQUENCE [LARGE SCALE GENOMIC DNA]</scope>
    <source>
        <strain evidence="2 3">CECT 8712</strain>
    </source>
</reference>
<accession>A0A841IM38</accession>